<feature type="non-terminal residue" evidence="1">
    <location>
        <position position="1"/>
    </location>
</feature>
<evidence type="ECO:0000313" key="1">
    <source>
        <dbReference type="EMBL" id="CAG8837697.1"/>
    </source>
</evidence>
<feature type="non-terminal residue" evidence="1">
    <location>
        <position position="93"/>
    </location>
</feature>
<evidence type="ECO:0000313" key="2">
    <source>
        <dbReference type="Proteomes" id="UP000789920"/>
    </source>
</evidence>
<name>A0ACA9SEX6_9GLOM</name>
<protein>
    <submittedName>
        <fullName evidence="1">35913_t:CDS:1</fullName>
    </submittedName>
</protein>
<reference evidence="1" key="1">
    <citation type="submission" date="2021-06" db="EMBL/GenBank/DDBJ databases">
        <authorList>
            <person name="Kallberg Y."/>
            <person name="Tangrot J."/>
            <person name="Rosling A."/>
        </authorList>
    </citation>
    <scope>NUCLEOTIDE SEQUENCE</scope>
    <source>
        <strain evidence="1">MA461A</strain>
    </source>
</reference>
<dbReference type="EMBL" id="CAJVQC010118408">
    <property type="protein sequence ID" value="CAG8837697.1"/>
    <property type="molecule type" value="Genomic_DNA"/>
</dbReference>
<dbReference type="Proteomes" id="UP000789920">
    <property type="component" value="Unassembled WGS sequence"/>
</dbReference>
<proteinExistence type="predicted"/>
<gene>
    <name evidence="1" type="ORF">RPERSI_LOCUS30400</name>
</gene>
<keyword evidence="2" id="KW-1185">Reference proteome</keyword>
<organism evidence="1 2">
    <name type="scientific">Racocetra persica</name>
    <dbReference type="NCBI Taxonomy" id="160502"/>
    <lineage>
        <taxon>Eukaryota</taxon>
        <taxon>Fungi</taxon>
        <taxon>Fungi incertae sedis</taxon>
        <taxon>Mucoromycota</taxon>
        <taxon>Glomeromycotina</taxon>
        <taxon>Glomeromycetes</taxon>
        <taxon>Diversisporales</taxon>
        <taxon>Gigasporaceae</taxon>
        <taxon>Racocetra</taxon>
    </lineage>
</organism>
<sequence length="93" mass="10568">FIDAIGKVIEEAVCQKIQKSSVWSIMIDKSTTVIMDKNLAIISKHISKNLLVYYYLGIIKLKEETANTIVNELNIFIQAKNLSIDHLMNIESD</sequence>
<accession>A0ACA9SEX6</accession>
<comment type="caution">
    <text evidence="1">The sequence shown here is derived from an EMBL/GenBank/DDBJ whole genome shotgun (WGS) entry which is preliminary data.</text>
</comment>